<keyword evidence="2" id="KW-1185">Reference proteome</keyword>
<name>A0A6A4K3D2_APOLU</name>
<evidence type="ECO:0000313" key="2">
    <source>
        <dbReference type="Proteomes" id="UP000466442"/>
    </source>
</evidence>
<sequence length="270" mass="31455">MILTPCDCIGDWLSRFEYKYYPFHTQKVTAGTTFITREDDPRNAAQVRTPYWNLKHPQCMPLMKQTNSSNIWLLYNYGLITLAYPFRYDERVVPVTAVQSGLDANVIRETIFNTIDRGGECKTLSFAQPLSDDEVKHRRLEYTKIKLRPTADCRLKIQNITNFSLYDPDMLFYGKFCGSENFELAGDECFNNLGAPVLCGGLYVGFLGDDMPCRPRQYGRYFMYFRLDLAIPFVMINQACKTVWLEKVFLLLLYLISFGNFFEHFKVKLL</sequence>
<dbReference type="Proteomes" id="UP000466442">
    <property type="component" value="Unassembled WGS sequence"/>
</dbReference>
<protein>
    <recommendedName>
        <fullName evidence="3">Peptidase S1 domain-containing protein</fullName>
    </recommendedName>
</protein>
<organism evidence="1 2">
    <name type="scientific">Apolygus lucorum</name>
    <name type="common">Small green plant bug</name>
    <name type="synonym">Lygocoris lucorum</name>
    <dbReference type="NCBI Taxonomy" id="248454"/>
    <lineage>
        <taxon>Eukaryota</taxon>
        <taxon>Metazoa</taxon>
        <taxon>Ecdysozoa</taxon>
        <taxon>Arthropoda</taxon>
        <taxon>Hexapoda</taxon>
        <taxon>Insecta</taxon>
        <taxon>Pterygota</taxon>
        <taxon>Neoptera</taxon>
        <taxon>Paraneoptera</taxon>
        <taxon>Hemiptera</taxon>
        <taxon>Heteroptera</taxon>
        <taxon>Panheteroptera</taxon>
        <taxon>Cimicomorpha</taxon>
        <taxon>Miridae</taxon>
        <taxon>Mirini</taxon>
        <taxon>Apolygus</taxon>
    </lineage>
</organism>
<dbReference type="AlphaFoldDB" id="A0A6A4K3D2"/>
<evidence type="ECO:0000313" key="1">
    <source>
        <dbReference type="EMBL" id="KAF6207516.1"/>
    </source>
</evidence>
<dbReference type="InterPro" id="IPR009003">
    <property type="entry name" value="Peptidase_S1_PA"/>
</dbReference>
<evidence type="ECO:0008006" key="3">
    <source>
        <dbReference type="Google" id="ProtNLM"/>
    </source>
</evidence>
<dbReference type="InterPro" id="IPR043504">
    <property type="entry name" value="Peptidase_S1_PA_chymotrypsin"/>
</dbReference>
<comment type="caution">
    <text evidence="1">The sequence shown here is derived from an EMBL/GenBank/DDBJ whole genome shotgun (WGS) entry which is preliminary data.</text>
</comment>
<gene>
    <name evidence="1" type="ORF">GE061_015962</name>
</gene>
<reference evidence="1" key="1">
    <citation type="journal article" date="2021" name="Mol. Ecol. Resour.">
        <title>Apolygus lucorum genome provides insights into omnivorousness and mesophyll feeding.</title>
        <authorList>
            <person name="Liu Y."/>
            <person name="Liu H."/>
            <person name="Wang H."/>
            <person name="Huang T."/>
            <person name="Liu B."/>
            <person name="Yang B."/>
            <person name="Yin L."/>
            <person name="Li B."/>
            <person name="Zhang Y."/>
            <person name="Zhang S."/>
            <person name="Jiang F."/>
            <person name="Zhang X."/>
            <person name="Ren Y."/>
            <person name="Wang B."/>
            <person name="Wang S."/>
            <person name="Lu Y."/>
            <person name="Wu K."/>
            <person name="Fan W."/>
            <person name="Wang G."/>
        </authorList>
    </citation>
    <scope>NUCLEOTIDE SEQUENCE</scope>
    <source>
        <strain evidence="1">12Hb</strain>
    </source>
</reference>
<proteinExistence type="predicted"/>
<accession>A0A6A4K3D2</accession>
<dbReference type="SUPFAM" id="SSF50494">
    <property type="entry name" value="Trypsin-like serine proteases"/>
    <property type="match status" value="1"/>
</dbReference>
<dbReference type="EMBL" id="WIXP02000007">
    <property type="protein sequence ID" value="KAF6207516.1"/>
    <property type="molecule type" value="Genomic_DNA"/>
</dbReference>
<dbReference type="Gene3D" id="2.40.10.10">
    <property type="entry name" value="Trypsin-like serine proteases"/>
    <property type="match status" value="1"/>
</dbReference>